<evidence type="ECO:0000313" key="2">
    <source>
        <dbReference type="EMBL" id="QLG45993.1"/>
    </source>
</evidence>
<dbReference type="AlphaFoldDB" id="A0A7H9ARB2"/>
<keyword evidence="1" id="KW-0812">Transmembrane</keyword>
<dbReference type="EMBL" id="CP058595">
    <property type="protein sequence ID" value="QLG45993.1"/>
    <property type="molecule type" value="Genomic_DNA"/>
</dbReference>
<keyword evidence="1" id="KW-1133">Transmembrane helix</keyword>
<feature type="transmembrane region" description="Helical" evidence="1">
    <location>
        <begin position="98"/>
        <end position="117"/>
    </location>
</feature>
<gene>
    <name evidence="2" type="ORF">HYG79_11765</name>
</gene>
<feature type="transmembrane region" description="Helical" evidence="1">
    <location>
        <begin position="129"/>
        <end position="148"/>
    </location>
</feature>
<feature type="transmembrane region" description="Helical" evidence="1">
    <location>
        <begin position="41"/>
        <end position="60"/>
    </location>
</feature>
<proteinExistence type="predicted"/>
<dbReference type="RefSeq" id="WP_179242279.1">
    <property type="nucleotide sequence ID" value="NZ_CP058595.1"/>
</dbReference>
<evidence type="ECO:0008006" key="4">
    <source>
        <dbReference type="Google" id="ProtNLM"/>
    </source>
</evidence>
<organism evidence="2 3">
    <name type="scientific">Costertonia aggregata</name>
    <dbReference type="NCBI Taxonomy" id="343403"/>
    <lineage>
        <taxon>Bacteria</taxon>
        <taxon>Pseudomonadati</taxon>
        <taxon>Bacteroidota</taxon>
        <taxon>Flavobacteriia</taxon>
        <taxon>Flavobacteriales</taxon>
        <taxon>Flavobacteriaceae</taxon>
        <taxon>Costertonia</taxon>
    </lineage>
</organism>
<evidence type="ECO:0000256" key="1">
    <source>
        <dbReference type="SAM" id="Phobius"/>
    </source>
</evidence>
<feature type="transmembrane region" description="Helical" evidence="1">
    <location>
        <begin position="154"/>
        <end position="176"/>
    </location>
</feature>
<dbReference type="Proteomes" id="UP000509302">
    <property type="component" value="Chromosome"/>
</dbReference>
<feature type="transmembrane region" description="Helical" evidence="1">
    <location>
        <begin position="223"/>
        <end position="242"/>
    </location>
</feature>
<feature type="transmembrane region" description="Helical" evidence="1">
    <location>
        <begin position="12"/>
        <end position="35"/>
    </location>
</feature>
<keyword evidence="1" id="KW-0472">Membrane</keyword>
<evidence type="ECO:0000313" key="3">
    <source>
        <dbReference type="Proteomes" id="UP000509302"/>
    </source>
</evidence>
<feature type="transmembrane region" description="Helical" evidence="1">
    <location>
        <begin position="197"/>
        <end position="217"/>
    </location>
</feature>
<reference evidence="2 3" key="1">
    <citation type="journal article" date="2006" name="Int. J. Syst. Evol. Microbiol.">
        <title>Costertonia aggregata gen. nov., sp. nov., a mesophilic marine bacterium of the family Flavobacteriaceae, isolated from a mature biofilm.</title>
        <authorList>
            <person name="Kwon K.K."/>
            <person name="Lee Y.K."/>
            <person name="Lee H.K."/>
        </authorList>
    </citation>
    <scope>NUCLEOTIDE SEQUENCE [LARGE SCALE GENOMIC DNA]</scope>
    <source>
        <strain evidence="2 3">KCCM 42265</strain>
    </source>
</reference>
<name>A0A7H9ARB2_9FLAO</name>
<accession>A0A7H9ARB2</accession>
<sequence length="274" mass="31555">MTVLQRIFDFYLDASIHVAFAVLALVHATGLTLNIPTDEHLSWFLFFGSVTCYNFIKYGVEAEKYVLVANRYHKNIQLASFIVLGFAVYHAFFLTMQVWVTLILLFFLTALYALPVLPNAKNLRSLGGLKIFIVALVWSGTTVMLPYIVTKNTLVWDVWIEACQRFVLVLILLIPFEIRDLRYDSPELKTLPQRYGVAKTKIIGSFMVLLFFFLSFLKDDLSYRELVAKGVLFLILGGLMYVTKRNQSKYFSSFWVEGVPILFLMLLVGLKFFF</sequence>
<dbReference type="KEGG" id="cagg:HYG79_11765"/>
<feature type="transmembrane region" description="Helical" evidence="1">
    <location>
        <begin position="254"/>
        <end position="273"/>
    </location>
</feature>
<keyword evidence="3" id="KW-1185">Reference proteome</keyword>
<feature type="transmembrane region" description="Helical" evidence="1">
    <location>
        <begin position="72"/>
        <end position="92"/>
    </location>
</feature>
<protein>
    <recommendedName>
        <fullName evidence="4">UbiA family prenyltransferase</fullName>
    </recommendedName>
</protein>